<evidence type="ECO:0000256" key="5">
    <source>
        <dbReference type="ARBA" id="ARBA00022839"/>
    </source>
</evidence>
<dbReference type="InterPro" id="IPR041122">
    <property type="entry name" value="RecJ_OB"/>
</dbReference>
<dbReference type="GO" id="GO:0006281">
    <property type="term" value="P:DNA repair"/>
    <property type="evidence" value="ECO:0007669"/>
    <property type="project" value="InterPro"/>
</dbReference>
<dbReference type="InterPro" id="IPR001667">
    <property type="entry name" value="DDH_dom"/>
</dbReference>
<protein>
    <recommendedName>
        <fullName evidence="2">Single-stranded-DNA-specific exonuclease RecJ</fullName>
    </recommendedName>
</protein>
<dbReference type="Gene3D" id="3.10.310.30">
    <property type="match status" value="1"/>
</dbReference>
<evidence type="ECO:0000259" key="6">
    <source>
        <dbReference type="Pfam" id="PF01368"/>
    </source>
</evidence>
<dbReference type="RefSeq" id="WP_007417239.1">
    <property type="nucleotide sequence ID" value="NZ_ABOX02000038.1"/>
</dbReference>
<dbReference type="OrthoDB" id="9809852at2"/>
<dbReference type="EMBL" id="ABOX02000038">
    <property type="protein sequence ID" value="EEF58712.1"/>
    <property type="molecule type" value="Genomic_DNA"/>
</dbReference>
<gene>
    <name evidence="9" type="ORF">Cflav_PD1808</name>
</gene>
<evidence type="ECO:0000259" key="7">
    <source>
        <dbReference type="Pfam" id="PF02272"/>
    </source>
</evidence>
<name>B9XN50_PEDPL</name>
<sequence>MKFRWSLSPSQPLLIKQLASVLKVSPLLAQCLVNRGMSNAEALATFLQPRLKELADPFLLPNMAAAVERLFQARQRKESLVVFGDYDVDGVTSTALLAESLRALGWTVNFYLPHRMEEGYGLSQEGVENCLRKFPTTLLLAVDCGSTAVTTIDYLRQKGIDVLVLDHHQVSSPAPAAIALVNPQLGPTREEDGKSSFRELCSVGLAFKLVHALVKRGREVGLAEAEKYDLRPLLDLVALGTIADLVPLTGENRILVYMGLQRLSSTVRPGLVALKKVAQVTASMGAYEVGFQLAPRLNAAGRLENAAEALDLLMAPDMQTAVPIAESLDLRNRERQKIEKGIVEEVIGSVRAKFNPERDYVIVEGQLLWHVGVVGIVASRVLQQFYRPTIIVGGEGDEWRGSGRSIAGFDLAAALRDCDDLLVRHGGHAMAAGLTIEAGKLDLLRVRMNELAQRLIKREELQPLLRLDAEVTLKEINFDSLFELDLLKPTGQGNPVVQFMVRNVTQARPLQRMGAEKQHVKLWLTDGTATHEAVWWGAGKDTALPVGRFDLAFAPQINEFAGRRTVQLKVLDWKPMM</sequence>
<dbReference type="Gene3D" id="3.90.1640.30">
    <property type="match status" value="1"/>
</dbReference>
<dbReference type="InterPro" id="IPR051673">
    <property type="entry name" value="SSDNA_exonuclease_RecJ"/>
</dbReference>
<proteinExistence type="inferred from homology"/>
<dbReference type="STRING" id="320771.Cflav_PD1808"/>
<evidence type="ECO:0000256" key="1">
    <source>
        <dbReference type="ARBA" id="ARBA00005915"/>
    </source>
</evidence>
<dbReference type="GO" id="GO:0003676">
    <property type="term" value="F:nucleic acid binding"/>
    <property type="evidence" value="ECO:0007669"/>
    <property type="project" value="InterPro"/>
</dbReference>
<dbReference type="GO" id="GO:0008409">
    <property type="term" value="F:5'-3' exonuclease activity"/>
    <property type="evidence" value="ECO:0007669"/>
    <property type="project" value="InterPro"/>
</dbReference>
<dbReference type="InterPro" id="IPR004610">
    <property type="entry name" value="RecJ"/>
</dbReference>
<dbReference type="SUPFAM" id="SSF64182">
    <property type="entry name" value="DHH phosphoesterases"/>
    <property type="match status" value="1"/>
</dbReference>
<accession>B9XN50</accession>
<dbReference type="InterPro" id="IPR038763">
    <property type="entry name" value="DHH_sf"/>
</dbReference>
<dbReference type="PANTHER" id="PTHR30255">
    <property type="entry name" value="SINGLE-STRANDED-DNA-SPECIFIC EXONUCLEASE RECJ"/>
    <property type="match status" value="1"/>
</dbReference>
<keyword evidence="10" id="KW-1185">Reference proteome</keyword>
<keyword evidence="3" id="KW-0540">Nuclease</keyword>
<keyword evidence="5 9" id="KW-0269">Exonuclease</keyword>
<dbReference type="Pfam" id="PF02272">
    <property type="entry name" value="DHHA1"/>
    <property type="match status" value="1"/>
</dbReference>
<dbReference type="NCBIfam" id="TIGR00644">
    <property type="entry name" value="recJ"/>
    <property type="match status" value="1"/>
</dbReference>
<keyword evidence="4" id="KW-0378">Hydrolase</keyword>
<dbReference type="Proteomes" id="UP000003688">
    <property type="component" value="Unassembled WGS sequence"/>
</dbReference>
<evidence type="ECO:0000256" key="4">
    <source>
        <dbReference type="ARBA" id="ARBA00022801"/>
    </source>
</evidence>
<evidence type="ECO:0000256" key="2">
    <source>
        <dbReference type="ARBA" id="ARBA00019841"/>
    </source>
</evidence>
<reference evidence="9 10" key="1">
    <citation type="journal article" date="2011" name="J. Bacteriol.">
        <title>Genome sequence of 'Pedosphaera parvula' Ellin514, an aerobic Verrucomicrobial isolate from pasture soil.</title>
        <authorList>
            <person name="Kant R."/>
            <person name="van Passel M.W."/>
            <person name="Sangwan P."/>
            <person name="Palva A."/>
            <person name="Lucas S."/>
            <person name="Copeland A."/>
            <person name="Lapidus A."/>
            <person name="Glavina Del Rio T."/>
            <person name="Dalin E."/>
            <person name="Tice H."/>
            <person name="Bruce D."/>
            <person name="Goodwin L."/>
            <person name="Pitluck S."/>
            <person name="Chertkov O."/>
            <person name="Larimer F.W."/>
            <person name="Land M.L."/>
            <person name="Hauser L."/>
            <person name="Brettin T.S."/>
            <person name="Detter J.C."/>
            <person name="Han S."/>
            <person name="de Vos W.M."/>
            <person name="Janssen P.H."/>
            <person name="Smidt H."/>
        </authorList>
    </citation>
    <scope>NUCLEOTIDE SEQUENCE [LARGE SCALE GENOMIC DNA]</scope>
    <source>
        <strain evidence="9 10">Ellin514</strain>
    </source>
</reference>
<dbReference type="PANTHER" id="PTHR30255:SF2">
    <property type="entry name" value="SINGLE-STRANDED-DNA-SPECIFIC EXONUCLEASE RECJ"/>
    <property type="match status" value="1"/>
</dbReference>
<evidence type="ECO:0000259" key="8">
    <source>
        <dbReference type="Pfam" id="PF17768"/>
    </source>
</evidence>
<dbReference type="Pfam" id="PF01368">
    <property type="entry name" value="DHH"/>
    <property type="match status" value="1"/>
</dbReference>
<dbReference type="AlphaFoldDB" id="B9XN50"/>
<comment type="caution">
    <text evidence="9">The sequence shown here is derived from an EMBL/GenBank/DDBJ whole genome shotgun (WGS) entry which is preliminary data.</text>
</comment>
<feature type="domain" description="DDH" evidence="6">
    <location>
        <begin position="80"/>
        <end position="241"/>
    </location>
</feature>
<feature type="domain" description="DHHA1" evidence="7">
    <location>
        <begin position="361"/>
        <end position="452"/>
    </location>
</feature>
<dbReference type="GO" id="GO:0006310">
    <property type="term" value="P:DNA recombination"/>
    <property type="evidence" value="ECO:0007669"/>
    <property type="project" value="InterPro"/>
</dbReference>
<evidence type="ECO:0000256" key="3">
    <source>
        <dbReference type="ARBA" id="ARBA00022722"/>
    </source>
</evidence>
<evidence type="ECO:0000313" key="10">
    <source>
        <dbReference type="Proteomes" id="UP000003688"/>
    </source>
</evidence>
<feature type="domain" description="RecJ OB" evidence="8">
    <location>
        <begin position="467"/>
        <end position="572"/>
    </location>
</feature>
<dbReference type="Pfam" id="PF17768">
    <property type="entry name" value="RecJ_OB"/>
    <property type="match status" value="1"/>
</dbReference>
<dbReference type="InterPro" id="IPR003156">
    <property type="entry name" value="DHHA1_dom"/>
</dbReference>
<comment type="similarity">
    <text evidence="1">Belongs to the RecJ family.</text>
</comment>
<organism evidence="9 10">
    <name type="scientific">Pedosphaera parvula (strain Ellin514)</name>
    <dbReference type="NCBI Taxonomy" id="320771"/>
    <lineage>
        <taxon>Bacteria</taxon>
        <taxon>Pseudomonadati</taxon>
        <taxon>Verrucomicrobiota</taxon>
        <taxon>Pedosphaerae</taxon>
        <taxon>Pedosphaerales</taxon>
        <taxon>Pedosphaeraceae</taxon>
        <taxon>Pedosphaera</taxon>
    </lineage>
</organism>
<evidence type="ECO:0000313" key="9">
    <source>
        <dbReference type="EMBL" id="EEF58712.1"/>
    </source>
</evidence>